<evidence type="ECO:0000256" key="1">
    <source>
        <dbReference type="ARBA" id="ARBA00009743"/>
    </source>
</evidence>
<accession>A0A183GUH6</accession>
<dbReference type="Pfam" id="PF16499">
    <property type="entry name" value="Melibiase_2"/>
    <property type="match status" value="1"/>
</dbReference>
<dbReference type="GO" id="GO:0004557">
    <property type="term" value="F:alpha-galactosidase activity"/>
    <property type="evidence" value="ECO:0007669"/>
    <property type="project" value="TreeGrafter"/>
</dbReference>
<dbReference type="EMBL" id="UZAH01039768">
    <property type="protein sequence ID" value="VDP57110.1"/>
    <property type="molecule type" value="Genomic_DNA"/>
</dbReference>
<dbReference type="PANTHER" id="PTHR11452:SF83">
    <property type="entry name" value="ALPHA-GALACTOSIDASE"/>
    <property type="match status" value="1"/>
</dbReference>
<dbReference type="PROSITE" id="PS00512">
    <property type="entry name" value="ALPHA_GALACTOSIDASE"/>
    <property type="match status" value="1"/>
</dbReference>
<dbReference type="Proteomes" id="UP000050761">
    <property type="component" value="Unassembled WGS sequence"/>
</dbReference>
<dbReference type="GO" id="GO:0005737">
    <property type="term" value="C:cytoplasm"/>
    <property type="evidence" value="ECO:0007669"/>
    <property type="project" value="TreeGrafter"/>
</dbReference>
<reference evidence="7" key="2">
    <citation type="submission" date="2019-09" db="UniProtKB">
        <authorList>
            <consortium name="WormBaseParasite"/>
        </authorList>
    </citation>
    <scope>IDENTIFICATION</scope>
</reference>
<comment type="similarity">
    <text evidence="1 4">Belongs to the glycosyl hydrolase 27 family.</text>
</comment>
<dbReference type="OrthoDB" id="5795902at2759"/>
<evidence type="ECO:0000313" key="7">
    <source>
        <dbReference type="WBParaSite" id="HPBE_0002634601-mRNA-1"/>
    </source>
</evidence>
<sequence>MTACFRTPPMGWMSWAAFMCQTDCLSHPRHCISEDLFREMADRIVEDGFLAAGYNGIHIDDCWMERQRSSRGELVPDRKRFPSGMKNLAKYVS</sequence>
<protein>
    <recommendedName>
        <fullName evidence="4">Alpha-galactosidase</fullName>
        <ecNumber evidence="4">3.2.1.-</ecNumber>
    </recommendedName>
</protein>
<dbReference type="PANTHER" id="PTHR11452">
    <property type="entry name" value="ALPHA-GALACTOSIDASE/ALPHA-N-ACETYLGALACTOSAMINIDASE"/>
    <property type="match status" value="1"/>
</dbReference>
<dbReference type="WBParaSite" id="HPBE_0002634601-mRNA-1">
    <property type="protein sequence ID" value="HPBE_0002634601-mRNA-1"/>
    <property type="gene ID" value="HPBE_0002634601"/>
</dbReference>
<name>A0A183GUH6_HELPZ</name>
<dbReference type="InterPro" id="IPR017853">
    <property type="entry name" value="GH"/>
</dbReference>
<evidence type="ECO:0000313" key="6">
    <source>
        <dbReference type="Proteomes" id="UP000050761"/>
    </source>
</evidence>
<dbReference type="EC" id="3.2.1.-" evidence="4"/>
<evidence type="ECO:0000313" key="5">
    <source>
        <dbReference type="EMBL" id="VDP57110.1"/>
    </source>
</evidence>
<dbReference type="InterPro" id="IPR013785">
    <property type="entry name" value="Aldolase_TIM"/>
</dbReference>
<dbReference type="GO" id="GO:0016139">
    <property type="term" value="P:glycoside catabolic process"/>
    <property type="evidence" value="ECO:0007669"/>
    <property type="project" value="TreeGrafter"/>
</dbReference>
<keyword evidence="2 4" id="KW-0378">Hydrolase</keyword>
<comment type="subunit">
    <text evidence="4">Homodimer.</text>
</comment>
<keyword evidence="4" id="KW-1015">Disulfide bond</keyword>
<reference evidence="5 6" key="1">
    <citation type="submission" date="2018-11" db="EMBL/GenBank/DDBJ databases">
        <authorList>
            <consortium name="Pathogen Informatics"/>
        </authorList>
    </citation>
    <scope>NUCLEOTIDE SEQUENCE [LARGE SCALE GENOMIC DNA]</scope>
</reference>
<dbReference type="GO" id="GO:0009311">
    <property type="term" value="P:oligosaccharide metabolic process"/>
    <property type="evidence" value="ECO:0007669"/>
    <property type="project" value="TreeGrafter"/>
</dbReference>
<evidence type="ECO:0000256" key="4">
    <source>
        <dbReference type="RuleBase" id="RU361168"/>
    </source>
</evidence>
<evidence type="ECO:0000256" key="2">
    <source>
        <dbReference type="ARBA" id="ARBA00022801"/>
    </source>
</evidence>
<dbReference type="PRINTS" id="PR00740">
    <property type="entry name" value="GLHYDRLASE27"/>
</dbReference>
<gene>
    <name evidence="5" type="ORF">HPBE_LOCUS26345</name>
</gene>
<dbReference type="AlphaFoldDB" id="A0A183GUH6"/>
<organism evidence="6 7">
    <name type="scientific">Heligmosomoides polygyrus</name>
    <name type="common">Parasitic roundworm</name>
    <dbReference type="NCBI Taxonomy" id="6339"/>
    <lineage>
        <taxon>Eukaryota</taxon>
        <taxon>Metazoa</taxon>
        <taxon>Ecdysozoa</taxon>
        <taxon>Nematoda</taxon>
        <taxon>Chromadorea</taxon>
        <taxon>Rhabditida</taxon>
        <taxon>Rhabditina</taxon>
        <taxon>Rhabditomorpha</taxon>
        <taxon>Strongyloidea</taxon>
        <taxon>Heligmosomidae</taxon>
        <taxon>Heligmosomoides</taxon>
    </lineage>
</organism>
<dbReference type="SUPFAM" id="SSF51445">
    <property type="entry name" value="(Trans)glycosidases"/>
    <property type="match status" value="1"/>
</dbReference>
<keyword evidence="6" id="KW-1185">Reference proteome</keyword>
<proteinExistence type="inferred from homology"/>
<dbReference type="InterPro" id="IPR000111">
    <property type="entry name" value="Glyco_hydro_27/36_CS"/>
</dbReference>
<dbReference type="InterPro" id="IPR002241">
    <property type="entry name" value="Glyco_hydro_27"/>
</dbReference>
<evidence type="ECO:0000256" key="3">
    <source>
        <dbReference type="ARBA" id="ARBA00023295"/>
    </source>
</evidence>
<accession>A0A3P8ESJ6</accession>
<keyword evidence="3 4" id="KW-0326">Glycosidase</keyword>
<dbReference type="Gene3D" id="3.20.20.70">
    <property type="entry name" value="Aldolase class I"/>
    <property type="match status" value="1"/>
</dbReference>